<dbReference type="SUPFAM" id="SSF52540">
    <property type="entry name" value="P-loop containing nucleoside triphosphate hydrolases"/>
    <property type="match status" value="1"/>
</dbReference>
<dbReference type="InterPro" id="IPR006074">
    <property type="entry name" value="GTP1-OBG_CS"/>
</dbReference>
<comment type="cofactor">
    <cofactor evidence="8">
        <name>Mg(2+)</name>
        <dbReference type="ChEBI" id="CHEBI:18420"/>
    </cofactor>
</comment>
<dbReference type="GO" id="GO:0042254">
    <property type="term" value="P:ribosome biogenesis"/>
    <property type="evidence" value="ECO:0007669"/>
    <property type="project" value="UniProtKB-UniRule"/>
</dbReference>
<keyword evidence="3 8" id="KW-0479">Metal-binding</keyword>
<feature type="binding site" evidence="8">
    <location>
        <begin position="309"/>
        <end position="311"/>
    </location>
    <ligand>
        <name>GTP</name>
        <dbReference type="ChEBI" id="CHEBI:37565"/>
    </ligand>
</feature>
<dbReference type="InterPro" id="IPR036726">
    <property type="entry name" value="GTP1_OBG_dom_sf"/>
</dbReference>
<keyword evidence="5 8" id="KW-0378">Hydrolase</keyword>
<dbReference type="PANTHER" id="PTHR11702">
    <property type="entry name" value="DEVELOPMENTALLY REGULATED GTP-BINDING PROTEIN-RELATED"/>
    <property type="match status" value="1"/>
</dbReference>
<evidence type="ECO:0000256" key="4">
    <source>
        <dbReference type="ARBA" id="ARBA00022741"/>
    </source>
</evidence>
<reference evidence="11" key="2">
    <citation type="submission" date="2021-04" db="EMBL/GenBank/DDBJ databases">
        <authorList>
            <person name="Gilroy R."/>
        </authorList>
    </citation>
    <scope>NUCLEOTIDE SEQUENCE</scope>
    <source>
        <strain evidence="11">Gambia16-930</strain>
    </source>
</reference>
<dbReference type="Proteomes" id="UP000824267">
    <property type="component" value="Unassembled WGS sequence"/>
</dbReference>
<protein>
    <recommendedName>
        <fullName evidence="8">GTPase Obg</fullName>
        <ecNumber evidence="8">3.6.5.-</ecNumber>
    </recommendedName>
    <alternativeName>
        <fullName evidence="8">GTP-binding protein Obg</fullName>
    </alternativeName>
</protein>
<dbReference type="GO" id="GO:0000287">
    <property type="term" value="F:magnesium ion binding"/>
    <property type="evidence" value="ECO:0007669"/>
    <property type="project" value="InterPro"/>
</dbReference>
<evidence type="ECO:0000256" key="5">
    <source>
        <dbReference type="ARBA" id="ARBA00022801"/>
    </source>
</evidence>
<dbReference type="NCBIfam" id="TIGR02729">
    <property type="entry name" value="Obg_CgtA"/>
    <property type="match status" value="1"/>
</dbReference>
<dbReference type="InterPro" id="IPR006073">
    <property type="entry name" value="GTP-bd"/>
</dbReference>
<dbReference type="NCBIfam" id="NF008956">
    <property type="entry name" value="PRK12299.1"/>
    <property type="match status" value="1"/>
</dbReference>
<proteinExistence type="inferred from homology"/>
<dbReference type="CDD" id="cd01898">
    <property type="entry name" value="Obg"/>
    <property type="match status" value="1"/>
</dbReference>
<dbReference type="FunFam" id="2.70.210.12:FF:000001">
    <property type="entry name" value="GTPase Obg"/>
    <property type="match status" value="1"/>
</dbReference>
<evidence type="ECO:0000313" key="12">
    <source>
        <dbReference type="Proteomes" id="UP000824267"/>
    </source>
</evidence>
<dbReference type="PANTHER" id="PTHR11702:SF31">
    <property type="entry name" value="MITOCHONDRIAL RIBOSOME-ASSOCIATED GTPASE 2"/>
    <property type="match status" value="1"/>
</dbReference>
<dbReference type="InterPro" id="IPR031167">
    <property type="entry name" value="G_OBG"/>
</dbReference>
<dbReference type="InterPro" id="IPR045086">
    <property type="entry name" value="OBG_GTPase"/>
</dbReference>
<dbReference type="Pfam" id="PF01926">
    <property type="entry name" value="MMR_HSR1"/>
    <property type="match status" value="1"/>
</dbReference>
<evidence type="ECO:0000256" key="3">
    <source>
        <dbReference type="ARBA" id="ARBA00022723"/>
    </source>
</evidence>
<keyword evidence="7 8" id="KW-0342">GTP-binding</keyword>
<dbReference type="GO" id="GO:0005737">
    <property type="term" value="C:cytoplasm"/>
    <property type="evidence" value="ECO:0007669"/>
    <property type="project" value="UniProtKB-SubCell"/>
</dbReference>
<feature type="domain" description="OBG-type G" evidence="9">
    <location>
        <begin position="162"/>
        <end position="328"/>
    </location>
</feature>
<evidence type="ECO:0000313" key="11">
    <source>
        <dbReference type="EMBL" id="HIW87499.1"/>
    </source>
</evidence>
<comment type="similarity">
    <text evidence="1 8">Belongs to the TRAFAC class OBG-HflX-like GTPase superfamily. OBG GTPase family.</text>
</comment>
<reference evidence="11" key="1">
    <citation type="journal article" date="2021" name="PeerJ">
        <title>Extensive microbial diversity within the chicken gut microbiome revealed by metagenomics and culture.</title>
        <authorList>
            <person name="Gilroy R."/>
            <person name="Ravi A."/>
            <person name="Getino M."/>
            <person name="Pursley I."/>
            <person name="Horton D.L."/>
            <person name="Alikhan N.F."/>
            <person name="Baker D."/>
            <person name="Gharbi K."/>
            <person name="Hall N."/>
            <person name="Watson M."/>
            <person name="Adriaenssens E.M."/>
            <person name="Foster-Nyarko E."/>
            <person name="Jarju S."/>
            <person name="Secka A."/>
            <person name="Antonio M."/>
            <person name="Oren A."/>
            <person name="Chaudhuri R.R."/>
            <person name="La Ragione R."/>
            <person name="Hildebrand F."/>
            <person name="Pallen M.J."/>
        </authorList>
    </citation>
    <scope>NUCLEOTIDE SEQUENCE</scope>
    <source>
        <strain evidence="11">Gambia16-930</strain>
    </source>
</reference>
<keyword evidence="2 8" id="KW-0963">Cytoplasm</keyword>
<evidence type="ECO:0000259" key="9">
    <source>
        <dbReference type="PROSITE" id="PS51710"/>
    </source>
</evidence>
<dbReference type="InterPro" id="IPR006169">
    <property type="entry name" value="GTP1_OBG_dom"/>
</dbReference>
<dbReference type="Gene3D" id="3.40.50.300">
    <property type="entry name" value="P-loop containing nucleotide triphosphate hydrolases"/>
    <property type="match status" value="1"/>
</dbReference>
<dbReference type="PROSITE" id="PS00905">
    <property type="entry name" value="GTP1_OBG"/>
    <property type="match status" value="1"/>
</dbReference>
<dbReference type="InterPro" id="IPR014100">
    <property type="entry name" value="GTP-bd_Obg/CgtA"/>
</dbReference>
<dbReference type="InterPro" id="IPR027417">
    <property type="entry name" value="P-loop_NTPase"/>
</dbReference>
<dbReference type="PIRSF" id="PIRSF002401">
    <property type="entry name" value="GTP_bd_Obg/CgtA"/>
    <property type="match status" value="1"/>
</dbReference>
<evidence type="ECO:0000256" key="7">
    <source>
        <dbReference type="ARBA" id="ARBA00023134"/>
    </source>
</evidence>
<comment type="subunit">
    <text evidence="8">Monomer.</text>
</comment>
<comment type="subcellular location">
    <subcellularLocation>
        <location evidence="8">Cytoplasm</location>
    </subcellularLocation>
</comment>
<organism evidence="11 12">
    <name type="scientific">Candidatus Onthomorpha intestinigallinarum</name>
    <dbReference type="NCBI Taxonomy" id="2840880"/>
    <lineage>
        <taxon>Bacteria</taxon>
        <taxon>Pseudomonadati</taxon>
        <taxon>Bacteroidota</taxon>
        <taxon>Bacteroidia</taxon>
        <taxon>Bacteroidales</taxon>
        <taxon>Candidatus Onthomorpha</taxon>
    </lineage>
</organism>
<dbReference type="Gene3D" id="2.70.210.12">
    <property type="entry name" value="GTP1/OBG domain"/>
    <property type="match status" value="1"/>
</dbReference>
<dbReference type="AlphaFoldDB" id="A0A9D1RGL8"/>
<dbReference type="PROSITE" id="PS51883">
    <property type="entry name" value="OBG"/>
    <property type="match status" value="1"/>
</dbReference>
<dbReference type="HAMAP" id="MF_01454">
    <property type="entry name" value="GTPase_Obg"/>
    <property type="match status" value="1"/>
</dbReference>
<accession>A0A9D1RGL8</accession>
<evidence type="ECO:0000256" key="1">
    <source>
        <dbReference type="ARBA" id="ARBA00007699"/>
    </source>
</evidence>
<feature type="domain" description="Obg" evidence="10">
    <location>
        <begin position="3"/>
        <end position="161"/>
    </location>
</feature>
<dbReference type="EMBL" id="DXGG01000138">
    <property type="protein sequence ID" value="HIW87499.1"/>
    <property type="molecule type" value="Genomic_DNA"/>
</dbReference>
<dbReference type="PRINTS" id="PR00326">
    <property type="entry name" value="GTP1OBG"/>
</dbReference>
<dbReference type="Pfam" id="PF01018">
    <property type="entry name" value="GTP1_OBG"/>
    <property type="match status" value="1"/>
</dbReference>
<feature type="binding site" evidence="8">
    <location>
        <begin position="282"/>
        <end position="285"/>
    </location>
    <ligand>
        <name>GTP</name>
        <dbReference type="ChEBI" id="CHEBI:37565"/>
    </ligand>
</feature>
<feature type="binding site" evidence="8">
    <location>
        <position position="175"/>
    </location>
    <ligand>
        <name>Mg(2+)</name>
        <dbReference type="ChEBI" id="CHEBI:18420"/>
    </ligand>
</feature>
<feature type="binding site" evidence="8">
    <location>
        <begin position="168"/>
        <end position="175"/>
    </location>
    <ligand>
        <name>GTP</name>
        <dbReference type="ChEBI" id="CHEBI:37565"/>
    </ligand>
</feature>
<dbReference type="EC" id="3.6.5.-" evidence="8"/>
<dbReference type="PROSITE" id="PS51710">
    <property type="entry name" value="G_OBG"/>
    <property type="match status" value="1"/>
</dbReference>
<dbReference type="NCBIfam" id="NF008955">
    <property type="entry name" value="PRK12297.1"/>
    <property type="match status" value="1"/>
</dbReference>
<feature type="binding site" evidence="8">
    <location>
        <position position="195"/>
    </location>
    <ligand>
        <name>Mg(2+)</name>
        <dbReference type="ChEBI" id="CHEBI:18420"/>
    </ligand>
</feature>
<gene>
    <name evidence="11" type="primary">obgE</name>
    <name evidence="8" type="synonym">obg</name>
    <name evidence="11" type="ORF">IAC47_04405</name>
</gene>
<keyword evidence="6 8" id="KW-0460">Magnesium</keyword>
<name>A0A9D1RGL8_9BACT</name>
<evidence type="ECO:0000256" key="6">
    <source>
        <dbReference type="ARBA" id="ARBA00022842"/>
    </source>
</evidence>
<comment type="function">
    <text evidence="8">An essential GTPase which binds GTP, GDP and possibly (p)ppGpp with moderate affinity, with high nucleotide exchange rates and a fairly low GTP hydrolysis rate. Plays a role in control of the cell cycle, stress response, ribosome biogenesis and in those bacteria that undergo differentiation, in morphogenesis control.</text>
</comment>
<keyword evidence="4 8" id="KW-0547">Nucleotide-binding</keyword>
<feature type="binding site" evidence="8">
    <location>
        <begin position="193"/>
        <end position="197"/>
    </location>
    <ligand>
        <name>GTP</name>
        <dbReference type="ChEBI" id="CHEBI:37565"/>
    </ligand>
</feature>
<feature type="binding site" evidence="8">
    <location>
        <begin position="215"/>
        <end position="218"/>
    </location>
    <ligand>
        <name>GTP</name>
        <dbReference type="ChEBI" id="CHEBI:37565"/>
    </ligand>
</feature>
<evidence type="ECO:0000256" key="8">
    <source>
        <dbReference type="HAMAP-Rule" id="MF_01454"/>
    </source>
</evidence>
<dbReference type="GO" id="GO:0043022">
    <property type="term" value="F:ribosome binding"/>
    <property type="evidence" value="ECO:0007669"/>
    <property type="project" value="UniProtKB-ARBA"/>
</dbReference>
<dbReference type="GO" id="GO:0005525">
    <property type="term" value="F:GTP binding"/>
    <property type="evidence" value="ECO:0007669"/>
    <property type="project" value="UniProtKB-UniRule"/>
</dbReference>
<sequence>MASNFVDYVKVCCRSGKGGAGSAHLLRTKGDAKGGPDGGDGGRGGHVILRGNKQYWTLLHLKYTKHLIAEAGGNGGENRLHGKNGKDVIVDVPLGTVCRDCESGETDCEIIEDGQTAIIAKGGRGGLGNDHFKSPTNRTPRYAQPGEDGVESWKIIELKILADVGLVGFPNAGKSTLLSVVSAAKPEIADYPFTTLVPNLGMVAYRADKSFVMADIPGIIEGASEGKGLGYRFLRHIERNSALLFMIPCDSNDIKKEYEILEGELANYNPELLDKDRLLAITKCDMLDEEMIMQMKEHLPQNIRSVFISSVTGMNIQKLKDMIWETLNEGNGTSDKY</sequence>
<dbReference type="GO" id="GO:0003924">
    <property type="term" value="F:GTPase activity"/>
    <property type="evidence" value="ECO:0007669"/>
    <property type="project" value="UniProtKB-UniRule"/>
</dbReference>
<dbReference type="SUPFAM" id="SSF82051">
    <property type="entry name" value="Obg GTP-binding protein N-terminal domain"/>
    <property type="match status" value="1"/>
</dbReference>
<comment type="caution">
    <text evidence="11">The sequence shown here is derived from an EMBL/GenBank/DDBJ whole genome shotgun (WGS) entry which is preliminary data.</text>
</comment>
<evidence type="ECO:0000256" key="2">
    <source>
        <dbReference type="ARBA" id="ARBA00022490"/>
    </source>
</evidence>
<evidence type="ECO:0000259" key="10">
    <source>
        <dbReference type="PROSITE" id="PS51883"/>
    </source>
</evidence>